<dbReference type="RefSeq" id="WP_027312393.1">
    <property type="nucleotide sequence ID" value="NZ_JBHLZN010000003.1"/>
</dbReference>
<proteinExistence type="predicted"/>
<feature type="domain" description="VOC" evidence="1">
    <location>
        <begin position="4"/>
        <end position="109"/>
    </location>
</feature>
<dbReference type="PROSITE" id="PS51819">
    <property type="entry name" value="VOC"/>
    <property type="match status" value="1"/>
</dbReference>
<keyword evidence="2" id="KW-0808">Transferase</keyword>
<dbReference type="InterPro" id="IPR029068">
    <property type="entry name" value="Glyas_Bleomycin-R_OHBP_Dase"/>
</dbReference>
<sequence>MLQGLNHLTLTVNELERSLAYYQRLGFKPLVRWDKGAYLTQADIWLCLNLGHAKPSEDYSHIAFSVDAAEFAKLQQQLADLPCWQQNQSEGESLYLLDPDGHKLELHVGGMASRLASLKQHPYAGLIWLTD</sequence>
<organism evidence="2 3">
    <name type="scientific">Balneatrix alpica</name>
    <dbReference type="NCBI Taxonomy" id="75684"/>
    <lineage>
        <taxon>Bacteria</taxon>
        <taxon>Pseudomonadati</taxon>
        <taxon>Pseudomonadota</taxon>
        <taxon>Gammaproteobacteria</taxon>
        <taxon>Oceanospirillales</taxon>
        <taxon>Balneatrichaceae</taxon>
        <taxon>Balneatrix</taxon>
    </lineage>
</organism>
<dbReference type="CDD" id="cd07244">
    <property type="entry name" value="FosA"/>
    <property type="match status" value="1"/>
</dbReference>
<protein>
    <submittedName>
        <fullName evidence="2">Fosfomycin resistance glutathione transferase</fullName>
    </submittedName>
</protein>
<evidence type="ECO:0000313" key="2">
    <source>
        <dbReference type="EMBL" id="MFB9886756.1"/>
    </source>
</evidence>
<comment type="caution">
    <text evidence="2">The sequence shown here is derived from an EMBL/GenBank/DDBJ whole genome shotgun (WGS) entry which is preliminary data.</text>
</comment>
<keyword evidence="3" id="KW-1185">Reference proteome</keyword>
<name>A0ABV5ZF10_9GAMM</name>
<evidence type="ECO:0000259" key="1">
    <source>
        <dbReference type="PROSITE" id="PS51819"/>
    </source>
</evidence>
<reference evidence="2 3" key="1">
    <citation type="submission" date="2024-09" db="EMBL/GenBank/DDBJ databases">
        <authorList>
            <person name="Sun Q."/>
            <person name="Mori K."/>
        </authorList>
    </citation>
    <scope>NUCLEOTIDE SEQUENCE [LARGE SCALE GENOMIC DNA]</scope>
    <source>
        <strain evidence="2 3">ATCC 51285</strain>
    </source>
</reference>
<dbReference type="Pfam" id="PF00903">
    <property type="entry name" value="Glyoxalase"/>
    <property type="match status" value="1"/>
</dbReference>
<dbReference type="Gene3D" id="3.10.180.10">
    <property type="entry name" value="2,3-Dihydroxybiphenyl 1,2-Dioxygenase, domain 1"/>
    <property type="match status" value="1"/>
</dbReference>
<evidence type="ECO:0000313" key="3">
    <source>
        <dbReference type="Proteomes" id="UP001589628"/>
    </source>
</evidence>
<dbReference type="EMBL" id="JBHLZN010000003">
    <property type="protein sequence ID" value="MFB9886756.1"/>
    <property type="molecule type" value="Genomic_DNA"/>
</dbReference>
<gene>
    <name evidence="2" type="ORF">ACFFLH_10060</name>
</gene>
<dbReference type="SUPFAM" id="SSF54593">
    <property type="entry name" value="Glyoxalase/Bleomycin resistance protein/Dihydroxybiphenyl dioxygenase"/>
    <property type="match status" value="1"/>
</dbReference>
<dbReference type="GO" id="GO:0016740">
    <property type="term" value="F:transferase activity"/>
    <property type="evidence" value="ECO:0007669"/>
    <property type="project" value="UniProtKB-KW"/>
</dbReference>
<dbReference type="InterPro" id="IPR037523">
    <property type="entry name" value="VOC_core"/>
</dbReference>
<dbReference type="InterPro" id="IPR004360">
    <property type="entry name" value="Glyas_Fos-R_dOase_dom"/>
</dbReference>
<accession>A0ABV5ZF10</accession>
<dbReference type="Proteomes" id="UP001589628">
    <property type="component" value="Unassembled WGS sequence"/>
</dbReference>